<evidence type="ECO:0000259" key="2">
    <source>
        <dbReference type="Pfam" id="PF00135"/>
    </source>
</evidence>
<dbReference type="EMBL" id="JANYMP010000008">
    <property type="protein sequence ID" value="MCS7479023.1"/>
    <property type="molecule type" value="Genomic_DNA"/>
</dbReference>
<evidence type="ECO:0000313" key="3">
    <source>
        <dbReference type="EMBL" id="MCS7479023.1"/>
    </source>
</evidence>
<dbReference type="AlphaFoldDB" id="A0A9X3A2F9"/>
<dbReference type="InterPro" id="IPR002018">
    <property type="entry name" value="CarbesteraseB"/>
</dbReference>
<dbReference type="InterPro" id="IPR050309">
    <property type="entry name" value="Type-B_Carboxylest/Lipase"/>
</dbReference>
<dbReference type="InterPro" id="IPR029058">
    <property type="entry name" value="AB_hydrolase_fold"/>
</dbReference>
<feature type="region of interest" description="Disordered" evidence="1">
    <location>
        <begin position="60"/>
        <end position="82"/>
    </location>
</feature>
<feature type="domain" description="Carboxylesterase type B" evidence="2">
    <location>
        <begin position="15"/>
        <end position="477"/>
    </location>
</feature>
<proteinExistence type="predicted"/>
<name>A0A9X3A2F9_9PSEU</name>
<protein>
    <submittedName>
        <fullName evidence="3">Carboxylesterase family protein</fullName>
    </submittedName>
</protein>
<dbReference type="SUPFAM" id="SSF53474">
    <property type="entry name" value="alpha/beta-Hydrolases"/>
    <property type="match status" value="1"/>
</dbReference>
<evidence type="ECO:0000313" key="4">
    <source>
        <dbReference type="Proteomes" id="UP001141259"/>
    </source>
</evidence>
<dbReference type="Gene3D" id="3.40.50.1820">
    <property type="entry name" value="alpha/beta hydrolase"/>
    <property type="match status" value="1"/>
</dbReference>
<evidence type="ECO:0000256" key="1">
    <source>
        <dbReference type="SAM" id="MobiDB-lite"/>
    </source>
</evidence>
<comment type="caution">
    <text evidence="3">The sequence shown here is derived from an EMBL/GenBank/DDBJ whole genome shotgun (WGS) entry which is preliminary data.</text>
</comment>
<dbReference type="Pfam" id="PF00135">
    <property type="entry name" value="COesterase"/>
    <property type="match status" value="1"/>
</dbReference>
<accession>A0A9X3A2F9</accession>
<reference evidence="3" key="1">
    <citation type="submission" date="2022-08" db="EMBL/GenBank/DDBJ databases">
        <authorList>
            <person name="Tistechok S."/>
            <person name="Samborskyy M."/>
            <person name="Roman I."/>
        </authorList>
    </citation>
    <scope>NUCLEOTIDE SEQUENCE</scope>
    <source>
        <strain evidence="3">DSM 103496</strain>
    </source>
</reference>
<sequence>MAVLLVGCGEAVVEDDVVRVETGEVRGSRQGDLRVFQGIPYAAPPRGELRWAEPRRAERWEGTRDATRPGSPCPQVGSSYSDTRSTNEECLFLNVTAPRSGGGKPVMVWIHGDGAIGAGHFFDAARLASRGDVVVVTVNYRMGVFGGFGMPGLAGSGTFGLMDQRAALEWVGRNAAAFGGDPGNVTLFGVSYGATSAVAHLVSERSRGLFHRVALHSAFALADVPAGAWFPDLGALPSLAWRSVSEVEGLGAAVAGELGAADVDALRRLPVEQVLDHPLVMNIFQAFGYGGEVLPKLPGDALAAGEFARVPVLAGATRDEHRSFVGLFRELAGRPVTTEQYPELLATAFGADAPAVEAEYPLSDHPSASAAWAALLTDRVWARATMGQHRLLAAHNPVYAFEFADRGAPSEVEVPSLPMGASHSSDIGYLFPTAEFDARLTAGQRALSDTMIDYWTRFARTGDPNGEGLPEWRPFGDGEFVNSLAPGAVRGVDYSDEHRLAFWAGR</sequence>
<gene>
    <name evidence="3" type="ORF">NZH93_19350</name>
</gene>
<organism evidence="3 4">
    <name type="scientific">Umezawaea endophytica</name>
    <dbReference type="NCBI Taxonomy" id="1654476"/>
    <lineage>
        <taxon>Bacteria</taxon>
        <taxon>Bacillati</taxon>
        <taxon>Actinomycetota</taxon>
        <taxon>Actinomycetes</taxon>
        <taxon>Pseudonocardiales</taxon>
        <taxon>Pseudonocardiaceae</taxon>
        <taxon>Umezawaea</taxon>
    </lineage>
</organism>
<dbReference type="Proteomes" id="UP001141259">
    <property type="component" value="Unassembled WGS sequence"/>
</dbReference>
<dbReference type="RefSeq" id="WP_259624510.1">
    <property type="nucleotide sequence ID" value="NZ_JANYMP010000008.1"/>
</dbReference>
<keyword evidence="4" id="KW-1185">Reference proteome</keyword>
<dbReference type="PANTHER" id="PTHR11559">
    <property type="entry name" value="CARBOXYLESTERASE"/>
    <property type="match status" value="1"/>
</dbReference>